<dbReference type="STRING" id="1715693.PH7735_00998"/>
<protein>
    <recommendedName>
        <fullName evidence="1">T6SS Phospholipase effector Tle1-like catalytic domain-containing protein</fullName>
    </recommendedName>
</protein>
<dbReference type="AlphaFoldDB" id="A0A0P1I447"/>
<feature type="domain" description="T6SS Phospholipase effector Tle1-like catalytic" evidence="1">
    <location>
        <begin position="3"/>
        <end position="289"/>
    </location>
</feature>
<gene>
    <name evidence="2" type="ORF">PH7735_00998</name>
</gene>
<sequence>MPKNIVILLDGTSNEISNQRTNILRLYGCLKKSETQLVYYDPGVGTLGGKNAWSRWWQKTVEVFQMATGWGLDQNVKEAYRFLVENYDTTEIETIEDGKKVTRTERDQIYIFGFSRGAYTARVLAGLINGLGLLEPRNLNLLDYAYRAYKGVQQKDREAPSFASLRLFERSLRPDRPPIRCLGLFDTVSSVIEPGPRNLPMLRTHVFTNHNPSVEAVCHAVALDERRRMFVAKLWPETQEYWGNPFNKKAAKPQEVHEVWFTGVHADIGGGYGEPESGLAKIPLDWMIRKTRDYGLVYNTATINRLVLGTSKDNKYCAPDPFSEAHDSMTTGWKVLEYLPFLKSSGSRRKSFWGLSISLFEPRAVPENARIHASVLARCEKLGQKPVNLPSKYRIEDEEGETP</sequence>
<dbReference type="RefSeq" id="WP_058310166.1">
    <property type="nucleotide sequence ID" value="NZ_CYTW01000001.1"/>
</dbReference>
<proteinExistence type="predicted"/>
<accession>A0A0P1I447</accession>
<evidence type="ECO:0000313" key="3">
    <source>
        <dbReference type="Proteomes" id="UP000051870"/>
    </source>
</evidence>
<dbReference type="Proteomes" id="UP000051870">
    <property type="component" value="Unassembled WGS sequence"/>
</dbReference>
<reference evidence="3" key="1">
    <citation type="submission" date="2015-09" db="EMBL/GenBank/DDBJ databases">
        <authorList>
            <person name="Rodrigo-Torres Lidia"/>
            <person name="Arahal R.David."/>
        </authorList>
    </citation>
    <scope>NUCLEOTIDE SEQUENCE [LARGE SCALE GENOMIC DNA]</scope>
    <source>
        <strain evidence="3">CECT 7735</strain>
    </source>
</reference>
<evidence type="ECO:0000259" key="1">
    <source>
        <dbReference type="Pfam" id="PF09994"/>
    </source>
</evidence>
<dbReference type="Pfam" id="PF09994">
    <property type="entry name" value="T6SS_Tle1-like_cat"/>
    <property type="match status" value="1"/>
</dbReference>
<name>A0A0P1I447_9RHOB</name>
<dbReference type="PANTHER" id="PTHR33840">
    <property type="match status" value="1"/>
</dbReference>
<dbReference type="GeneID" id="83880063"/>
<dbReference type="InterPro" id="IPR018712">
    <property type="entry name" value="Tle1-like_cat"/>
</dbReference>
<keyword evidence="3" id="KW-1185">Reference proteome</keyword>
<dbReference type="PANTHER" id="PTHR33840:SF1">
    <property type="entry name" value="TLE1 PHOSPHOLIPASE DOMAIN-CONTAINING PROTEIN"/>
    <property type="match status" value="1"/>
</dbReference>
<evidence type="ECO:0000313" key="2">
    <source>
        <dbReference type="EMBL" id="CUJ88904.1"/>
    </source>
</evidence>
<organism evidence="2 3">
    <name type="scientific">Shimia thalassica</name>
    <dbReference type="NCBI Taxonomy" id="1715693"/>
    <lineage>
        <taxon>Bacteria</taxon>
        <taxon>Pseudomonadati</taxon>
        <taxon>Pseudomonadota</taxon>
        <taxon>Alphaproteobacteria</taxon>
        <taxon>Rhodobacterales</taxon>
        <taxon>Roseobacteraceae</taxon>
    </lineage>
</organism>
<dbReference type="EMBL" id="CYTW01000001">
    <property type="protein sequence ID" value="CUJ88904.1"/>
    <property type="molecule type" value="Genomic_DNA"/>
</dbReference>